<evidence type="ECO:0000313" key="4">
    <source>
        <dbReference type="Proteomes" id="UP000062833"/>
    </source>
</evidence>
<protein>
    <recommendedName>
        <fullName evidence="2">DUF306 domain-containing protein</fullName>
    </recommendedName>
</protein>
<accession>A0A0M4QHP8</accession>
<keyword evidence="1" id="KW-0732">Signal</keyword>
<organism evidence="3 4">
    <name type="scientific">Arthrobacter alpinus</name>
    <dbReference type="NCBI Taxonomy" id="656366"/>
    <lineage>
        <taxon>Bacteria</taxon>
        <taxon>Bacillati</taxon>
        <taxon>Actinomycetota</taxon>
        <taxon>Actinomycetes</taxon>
        <taxon>Micrococcales</taxon>
        <taxon>Micrococcaceae</taxon>
        <taxon>Arthrobacter</taxon>
    </lineage>
</organism>
<feature type="chain" id="PRO_5005800287" description="DUF306 domain-containing protein" evidence="1">
    <location>
        <begin position="23"/>
        <end position="127"/>
    </location>
</feature>
<evidence type="ECO:0000256" key="1">
    <source>
        <dbReference type="SAM" id="SignalP"/>
    </source>
</evidence>
<dbReference type="PROSITE" id="PS51257">
    <property type="entry name" value="PROKAR_LIPOPROTEIN"/>
    <property type="match status" value="1"/>
</dbReference>
<dbReference type="InterPro" id="IPR038670">
    <property type="entry name" value="HslJ-like_sf"/>
</dbReference>
<sequence length="127" mass="13224">MKRVLALAGSLLLALTISSCGAASGPVGTWGDGYNTDKQPYLEMALAAEQDNDQAGYVTGSDGCNRIQGQWMMAGGELTFPQFGSTQMACEGVDTWLSKAKGATLSGDTLTITDANGAVIGKLDRRN</sequence>
<dbReference type="Gene3D" id="2.40.128.270">
    <property type="match status" value="1"/>
</dbReference>
<dbReference type="OrthoDB" id="4990393at2"/>
<feature type="domain" description="DUF306" evidence="2">
    <location>
        <begin position="53"/>
        <end position="119"/>
    </location>
</feature>
<dbReference type="Proteomes" id="UP000062833">
    <property type="component" value="Chromosome"/>
</dbReference>
<proteinExistence type="predicted"/>
<dbReference type="InterPro" id="IPR005184">
    <property type="entry name" value="DUF306_Meta_HslJ"/>
</dbReference>
<gene>
    <name evidence="3" type="ORF">AOC05_15275</name>
</gene>
<dbReference type="Pfam" id="PF03724">
    <property type="entry name" value="META"/>
    <property type="match status" value="1"/>
</dbReference>
<dbReference type="KEGG" id="aaq:AOC05_15275"/>
<evidence type="ECO:0000259" key="2">
    <source>
        <dbReference type="Pfam" id="PF03724"/>
    </source>
</evidence>
<dbReference type="EMBL" id="CP012677">
    <property type="protein sequence ID" value="ALE93367.1"/>
    <property type="molecule type" value="Genomic_DNA"/>
</dbReference>
<keyword evidence="4" id="KW-1185">Reference proteome</keyword>
<feature type="signal peptide" evidence="1">
    <location>
        <begin position="1"/>
        <end position="22"/>
    </location>
</feature>
<dbReference type="PATRIC" id="fig|656366.3.peg.3298"/>
<dbReference type="RefSeq" id="WP_062008061.1">
    <property type="nucleotide sequence ID" value="NZ_CP012677.1"/>
</dbReference>
<reference evidence="4" key="1">
    <citation type="submission" date="2015-09" db="EMBL/GenBank/DDBJ databases">
        <title>Complete genome of Arthrobacter alpinus strain R3.8.</title>
        <authorList>
            <person name="See-Too W.S."/>
            <person name="Chan K.G."/>
        </authorList>
    </citation>
    <scope>NUCLEOTIDE SEQUENCE [LARGE SCALE GENOMIC DNA]</scope>
    <source>
        <strain evidence="4">R3.8</strain>
    </source>
</reference>
<name>A0A0M4QHP8_9MICC</name>
<dbReference type="AlphaFoldDB" id="A0A0M4QHP8"/>
<evidence type="ECO:0000313" key="3">
    <source>
        <dbReference type="EMBL" id="ALE93367.1"/>
    </source>
</evidence>